<keyword evidence="2" id="KW-1185">Reference proteome</keyword>
<name>A0A8D5U8X4_9CREN</name>
<gene>
    <name evidence="1" type="ORF">KN1_25220</name>
</gene>
<organism evidence="1 2">
    <name type="scientific">Stygiolobus caldivivus</name>
    <dbReference type="NCBI Taxonomy" id="2824673"/>
    <lineage>
        <taxon>Archaea</taxon>
        <taxon>Thermoproteota</taxon>
        <taxon>Thermoprotei</taxon>
        <taxon>Sulfolobales</taxon>
        <taxon>Sulfolobaceae</taxon>
        <taxon>Stygiolobus</taxon>
    </lineage>
</organism>
<accession>A0A8D5U8X4</accession>
<proteinExistence type="predicted"/>
<protein>
    <submittedName>
        <fullName evidence="1">Uncharacterized protein</fullName>
    </submittedName>
</protein>
<dbReference type="KEGG" id="csty:KN1_25220"/>
<dbReference type="AlphaFoldDB" id="A0A8D5U8X4"/>
<dbReference type="EMBL" id="AP024597">
    <property type="protein sequence ID" value="BCU71225.1"/>
    <property type="molecule type" value="Genomic_DNA"/>
</dbReference>
<dbReference type="Proteomes" id="UP000825123">
    <property type="component" value="Chromosome"/>
</dbReference>
<evidence type="ECO:0000313" key="1">
    <source>
        <dbReference type="EMBL" id="BCU71225.1"/>
    </source>
</evidence>
<evidence type="ECO:0000313" key="2">
    <source>
        <dbReference type="Proteomes" id="UP000825123"/>
    </source>
</evidence>
<reference evidence="1 2" key="1">
    <citation type="submission" date="2021-04" db="EMBL/GenBank/DDBJ databases">
        <title>Complete genome sequence of Stygiolobus sp. KN-1.</title>
        <authorList>
            <person name="Nakamura K."/>
            <person name="Sakai H."/>
            <person name="Kurosawa N."/>
        </authorList>
    </citation>
    <scope>NUCLEOTIDE SEQUENCE [LARGE SCALE GENOMIC DNA]</scope>
    <source>
        <strain evidence="1 2">KN-1</strain>
    </source>
</reference>
<sequence length="44" mass="5093">MLISVIKSTTKKGYKSLFLQKLQNLLYVVSKVFLTQGDYVHKTM</sequence>